<organism evidence="3">
    <name type="scientific">Caenorhabditis brenneri</name>
    <name type="common">Nematode worm</name>
    <dbReference type="NCBI Taxonomy" id="135651"/>
    <lineage>
        <taxon>Eukaryota</taxon>
        <taxon>Metazoa</taxon>
        <taxon>Ecdysozoa</taxon>
        <taxon>Nematoda</taxon>
        <taxon>Chromadorea</taxon>
        <taxon>Rhabditida</taxon>
        <taxon>Rhabditina</taxon>
        <taxon>Rhabditomorpha</taxon>
        <taxon>Rhabditoidea</taxon>
        <taxon>Rhabditidae</taxon>
        <taxon>Peloderinae</taxon>
        <taxon>Caenorhabditis</taxon>
    </lineage>
</organism>
<name>G0PDI0_CAEBE</name>
<keyword evidence="1" id="KW-0472">Membrane</keyword>
<dbReference type="PANTHER" id="PTHR47405:SF4">
    <property type="entry name" value="SERPENTINE RECEPTOR, CLASS H"/>
    <property type="match status" value="1"/>
</dbReference>
<protein>
    <submittedName>
        <fullName evidence="2">Uncharacterized protein</fullName>
    </submittedName>
</protein>
<dbReference type="Pfam" id="PF10318">
    <property type="entry name" value="7TM_GPCR_Srh"/>
    <property type="match status" value="1"/>
</dbReference>
<gene>
    <name evidence="2" type="ORF">CAEBREN_30485</name>
</gene>
<evidence type="ECO:0000313" key="3">
    <source>
        <dbReference type="Proteomes" id="UP000008068"/>
    </source>
</evidence>
<dbReference type="AlphaFoldDB" id="G0PDI0"/>
<dbReference type="HOGENOM" id="CLU_2252419_0_0_1"/>
<accession>G0PDI0</accession>
<reference evidence="3" key="1">
    <citation type="submission" date="2011-07" db="EMBL/GenBank/DDBJ databases">
        <authorList>
            <consortium name="Caenorhabditis brenneri Sequencing and Analysis Consortium"/>
            <person name="Wilson R.K."/>
        </authorList>
    </citation>
    <scope>NUCLEOTIDE SEQUENCE [LARGE SCALE GENOMIC DNA]</scope>
    <source>
        <strain evidence="3">PB2801</strain>
    </source>
</reference>
<sequence length="104" mass="11911">MLYSKNLKLSSKSTRIQKNFMFSLVVAMLIHTVLLFIPMVYYFVVQLVVSNWQSLSKIIVLMVQDHGSISTLSMIFTNYVLRNGVKEVWKCGKEGRISGVHVIN</sequence>
<evidence type="ECO:0000313" key="2">
    <source>
        <dbReference type="EMBL" id="EGT51734.1"/>
    </source>
</evidence>
<dbReference type="Proteomes" id="UP000008068">
    <property type="component" value="Unassembled WGS sequence"/>
</dbReference>
<dbReference type="InParanoid" id="G0PDI0"/>
<feature type="transmembrane region" description="Helical" evidence="1">
    <location>
        <begin position="58"/>
        <end position="81"/>
    </location>
</feature>
<keyword evidence="3" id="KW-1185">Reference proteome</keyword>
<dbReference type="PANTHER" id="PTHR47405">
    <property type="entry name" value="SERPENTINE RECEPTOR, CLASS H-RELATED"/>
    <property type="match status" value="1"/>
</dbReference>
<dbReference type="InterPro" id="IPR019422">
    <property type="entry name" value="7TM_GPCR_serpentine_rcpt_Srh"/>
</dbReference>
<keyword evidence="1" id="KW-0812">Transmembrane</keyword>
<keyword evidence="1" id="KW-1133">Transmembrane helix</keyword>
<feature type="transmembrane region" description="Helical" evidence="1">
    <location>
        <begin position="20"/>
        <end position="43"/>
    </location>
</feature>
<evidence type="ECO:0000256" key="1">
    <source>
        <dbReference type="SAM" id="Phobius"/>
    </source>
</evidence>
<dbReference type="EMBL" id="GL380275">
    <property type="protein sequence ID" value="EGT51734.1"/>
    <property type="molecule type" value="Genomic_DNA"/>
</dbReference>
<proteinExistence type="predicted"/>